<comment type="caution">
    <text evidence="1">The sequence shown here is derived from an EMBL/GenBank/DDBJ whole genome shotgun (WGS) entry which is preliminary data.</text>
</comment>
<sequence length="46" mass="5100">MRLLADPAYDALISGEFSFDELPEIMPKLAAGELRALCLRISYQNG</sequence>
<name>A0ABW3MLW0_9PSEU</name>
<organism evidence="1 2">
    <name type="scientific">Kibdelosporangium lantanae</name>
    <dbReference type="NCBI Taxonomy" id="1497396"/>
    <lineage>
        <taxon>Bacteria</taxon>
        <taxon>Bacillati</taxon>
        <taxon>Actinomycetota</taxon>
        <taxon>Actinomycetes</taxon>
        <taxon>Pseudonocardiales</taxon>
        <taxon>Pseudonocardiaceae</taxon>
        <taxon>Kibdelosporangium</taxon>
    </lineage>
</organism>
<accession>A0ABW3MLW0</accession>
<evidence type="ECO:0000313" key="1">
    <source>
        <dbReference type="EMBL" id="MFD1051606.1"/>
    </source>
</evidence>
<dbReference type="EMBL" id="JBHTIS010003727">
    <property type="protein sequence ID" value="MFD1051606.1"/>
    <property type="molecule type" value="Genomic_DNA"/>
</dbReference>
<protein>
    <submittedName>
        <fullName evidence="1">Uncharacterized protein</fullName>
    </submittedName>
</protein>
<dbReference type="Proteomes" id="UP001597045">
    <property type="component" value="Unassembled WGS sequence"/>
</dbReference>
<gene>
    <name evidence="1" type="ORF">ACFQ1S_41680</name>
</gene>
<evidence type="ECO:0000313" key="2">
    <source>
        <dbReference type="Proteomes" id="UP001597045"/>
    </source>
</evidence>
<reference evidence="2" key="1">
    <citation type="journal article" date="2019" name="Int. J. Syst. Evol. Microbiol.">
        <title>The Global Catalogue of Microorganisms (GCM) 10K type strain sequencing project: providing services to taxonomists for standard genome sequencing and annotation.</title>
        <authorList>
            <consortium name="The Broad Institute Genomics Platform"/>
            <consortium name="The Broad Institute Genome Sequencing Center for Infectious Disease"/>
            <person name="Wu L."/>
            <person name="Ma J."/>
        </authorList>
    </citation>
    <scope>NUCLEOTIDE SEQUENCE [LARGE SCALE GENOMIC DNA]</scope>
    <source>
        <strain evidence="2">JCM 31486</strain>
    </source>
</reference>
<keyword evidence="2" id="KW-1185">Reference proteome</keyword>
<proteinExistence type="predicted"/>